<evidence type="ECO:0000256" key="9">
    <source>
        <dbReference type="ARBA" id="ARBA00071582"/>
    </source>
</evidence>
<dbReference type="EMBL" id="CABVLU010000004">
    <property type="protein sequence ID" value="VVT56160.1"/>
    <property type="molecule type" value="Genomic_DNA"/>
</dbReference>
<dbReference type="PROSITE" id="PS51747">
    <property type="entry name" value="CYT_DCMP_DEAMINASES_2"/>
    <property type="match status" value="1"/>
</dbReference>
<gene>
    <name evidence="12" type="ORF">SAPINGB_P004870</name>
</gene>
<dbReference type="Proteomes" id="UP000398389">
    <property type="component" value="Unassembled WGS sequence"/>
</dbReference>
<dbReference type="OrthoDB" id="6710946at2759"/>
<protein>
    <recommendedName>
        <fullName evidence="9">Deoxycytidylate deaminase</fullName>
        <ecNumber evidence="7">3.5.4.12</ecNumber>
    </recommendedName>
    <alternativeName>
        <fullName evidence="8">dCMP deaminase</fullName>
    </alternativeName>
</protein>
<reference evidence="12 13" key="1">
    <citation type="submission" date="2019-09" db="EMBL/GenBank/DDBJ databases">
        <authorList>
            <person name="Brejova B."/>
        </authorList>
    </citation>
    <scope>NUCLEOTIDE SEQUENCE [LARGE SCALE GENOMIC DNA]</scope>
</reference>
<sequence>MLIIVSGNKCSGKSEVANYLMINDYTLLELARQWPLRTPSIPHTLPGYNFDATGPTEEETDGLIHVGNENQSSTPRVNSDEEATKMSKKYLNLLSKNIRKQGLKDKGIEFEKVKREDTLVNDFDSTLEKCTPPRKKTIREMMDEFSEDEEGESISQHHEESEEDGESDSEEPKTISAKSSSDNLKPTQSITDLIYEMTTSATDHSMHTKNVHPYVYTPELASAAQPQLLHVPQPPPPFTAYKTADGTNKIIFDSIDTLITYIVKNWRDDFVFILEPGPNAYTQLLQFEAIPYSLHVTVEAPIITRWKRFLGKVYDFSFPPAATSTSRLEDHLSKTLIFNGQSTKPESEVSPPVLLERFVTDSDKIMYDISDGFKPLAAVVDRAKLTIVNNTDTINSLQMKLSRLNLKNTERLRPSWDLYFMRLAGLAALRSNCMKRRVGCVIVRENRVIATGYNGTPRGLPNCNEGGCTRCNGGGVSGSNLDSCLCLHAEENALLEAGRDRVGSTSVIYCNTAPCLTCSIKIVQSGIKEVVYEQAYSGQNSENIFQQANVVIRQFVPPNDNVVI</sequence>
<name>A0A5E8BZW8_9ASCO</name>
<evidence type="ECO:0000313" key="13">
    <source>
        <dbReference type="Proteomes" id="UP000398389"/>
    </source>
</evidence>
<keyword evidence="5" id="KW-0378">Hydrolase</keyword>
<dbReference type="Gene3D" id="3.40.140.10">
    <property type="entry name" value="Cytidine Deaminase, domain 2"/>
    <property type="match status" value="1"/>
</dbReference>
<dbReference type="Pfam" id="PF00383">
    <property type="entry name" value="dCMP_cyt_deam_1"/>
    <property type="match status" value="1"/>
</dbReference>
<dbReference type="GO" id="GO:0009165">
    <property type="term" value="P:nucleotide biosynthetic process"/>
    <property type="evidence" value="ECO:0007669"/>
    <property type="project" value="UniProtKB-KW"/>
</dbReference>
<evidence type="ECO:0000256" key="6">
    <source>
        <dbReference type="ARBA" id="ARBA00022833"/>
    </source>
</evidence>
<dbReference type="InterPro" id="IPR035105">
    <property type="entry name" value="Deoxycytidylate_deaminase_dom"/>
</dbReference>
<dbReference type="PROSITE" id="PS00903">
    <property type="entry name" value="CYT_DCMP_DEAMINASES_1"/>
    <property type="match status" value="1"/>
</dbReference>
<feature type="compositionally biased region" description="Polar residues" evidence="10">
    <location>
        <begin position="176"/>
        <end position="188"/>
    </location>
</feature>
<dbReference type="InterPro" id="IPR002125">
    <property type="entry name" value="CMP_dCMP_dom"/>
</dbReference>
<dbReference type="PANTHER" id="PTHR11086:SF18">
    <property type="entry name" value="DEOXYCYTIDYLATE DEAMINASE"/>
    <property type="match status" value="1"/>
</dbReference>
<keyword evidence="6" id="KW-0862">Zinc</keyword>
<evidence type="ECO:0000313" key="12">
    <source>
        <dbReference type="EMBL" id="VVT56160.1"/>
    </source>
</evidence>
<dbReference type="InterPro" id="IPR016192">
    <property type="entry name" value="APOBEC/CMP_deaminase_Zn-bd"/>
</dbReference>
<dbReference type="CDD" id="cd01286">
    <property type="entry name" value="deoxycytidylate_deaminase"/>
    <property type="match status" value="1"/>
</dbReference>
<dbReference type="GO" id="GO:0005737">
    <property type="term" value="C:cytoplasm"/>
    <property type="evidence" value="ECO:0007669"/>
    <property type="project" value="TreeGrafter"/>
</dbReference>
<dbReference type="RefSeq" id="XP_031855476.1">
    <property type="nucleotide sequence ID" value="XM_031999585.1"/>
</dbReference>
<dbReference type="FunFam" id="3.40.140.10:FF:000035">
    <property type="entry name" value="dCMP deaminase"/>
    <property type="match status" value="1"/>
</dbReference>
<dbReference type="SUPFAM" id="SSF53927">
    <property type="entry name" value="Cytidine deaminase-like"/>
    <property type="match status" value="1"/>
</dbReference>
<comment type="cofactor">
    <cofactor evidence="1">
        <name>Zn(2+)</name>
        <dbReference type="ChEBI" id="CHEBI:29105"/>
    </cofactor>
</comment>
<proteinExistence type="inferred from homology"/>
<evidence type="ECO:0000256" key="1">
    <source>
        <dbReference type="ARBA" id="ARBA00001947"/>
    </source>
</evidence>
<dbReference type="GeneID" id="43583685"/>
<feature type="domain" description="CMP/dCMP-type deaminase" evidence="11">
    <location>
        <begin position="415"/>
        <end position="548"/>
    </location>
</feature>
<keyword evidence="3" id="KW-0479">Metal-binding</keyword>
<dbReference type="PANTHER" id="PTHR11086">
    <property type="entry name" value="DEOXYCYTIDYLATE DEAMINASE-RELATED"/>
    <property type="match status" value="1"/>
</dbReference>
<evidence type="ECO:0000256" key="3">
    <source>
        <dbReference type="ARBA" id="ARBA00022723"/>
    </source>
</evidence>
<keyword evidence="13" id="KW-1185">Reference proteome</keyword>
<keyword evidence="4" id="KW-0545">Nucleotide biosynthesis</keyword>
<evidence type="ECO:0000256" key="8">
    <source>
        <dbReference type="ARBA" id="ARBA00041763"/>
    </source>
</evidence>
<evidence type="ECO:0000256" key="5">
    <source>
        <dbReference type="ARBA" id="ARBA00022801"/>
    </source>
</evidence>
<evidence type="ECO:0000256" key="10">
    <source>
        <dbReference type="SAM" id="MobiDB-lite"/>
    </source>
</evidence>
<comment type="similarity">
    <text evidence="2">Belongs to the cytidine and deoxycytidylate deaminase family.</text>
</comment>
<dbReference type="InterPro" id="IPR016193">
    <property type="entry name" value="Cytidine_deaminase-like"/>
</dbReference>
<feature type="region of interest" description="Disordered" evidence="10">
    <location>
        <begin position="145"/>
        <end position="188"/>
    </location>
</feature>
<evidence type="ECO:0000259" key="11">
    <source>
        <dbReference type="PROSITE" id="PS51747"/>
    </source>
</evidence>
<dbReference type="GO" id="GO:0004132">
    <property type="term" value="F:dCMP deaminase activity"/>
    <property type="evidence" value="ECO:0007669"/>
    <property type="project" value="UniProtKB-EC"/>
</dbReference>
<dbReference type="GO" id="GO:0008270">
    <property type="term" value="F:zinc ion binding"/>
    <property type="evidence" value="ECO:0007669"/>
    <property type="project" value="InterPro"/>
</dbReference>
<dbReference type="EC" id="3.5.4.12" evidence="7"/>
<evidence type="ECO:0000256" key="2">
    <source>
        <dbReference type="ARBA" id="ARBA00006576"/>
    </source>
</evidence>
<evidence type="ECO:0000256" key="4">
    <source>
        <dbReference type="ARBA" id="ARBA00022727"/>
    </source>
</evidence>
<dbReference type="AlphaFoldDB" id="A0A5E8BZW8"/>
<organism evidence="12 13">
    <name type="scientific">Magnusiomyces paraingens</name>
    <dbReference type="NCBI Taxonomy" id="2606893"/>
    <lineage>
        <taxon>Eukaryota</taxon>
        <taxon>Fungi</taxon>
        <taxon>Dikarya</taxon>
        <taxon>Ascomycota</taxon>
        <taxon>Saccharomycotina</taxon>
        <taxon>Dipodascomycetes</taxon>
        <taxon>Dipodascales</taxon>
        <taxon>Dipodascaceae</taxon>
        <taxon>Magnusiomyces</taxon>
    </lineage>
</organism>
<dbReference type="InterPro" id="IPR015517">
    <property type="entry name" value="dCMP_deaminase-rel"/>
</dbReference>
<evidence type="ECO:0000256" key="7">
    <source>
        <dbReference type="ARBA" id="ARBA00038938"/>
    </source>
</evidence>
<accession>A0A5E8BZW8</accession>